<evidence type="ECO:0000313" key="15">
    <source>
        <dbReference type="Proteomes" id="UP000295632"/>
    </source>
</evidence>
<evidence type="ECO:0000313" key="14">
    <source>
        <dbReference type="EMBL" id="TDQ35254.1"/>
    </source>
</evidence>
<keyword evidence="6 13" id="KW-0227">DNA damage</keyword>
<feature type="binding site" evidence="13">
    <location>
        <position position="75"/>
    </location>
    <ligand>
        <name>Mg(2+)</name>
        <dbReference type="ChEBI" id="CHEBI:18420"/>
    </ligand>
</feature>
<keyword evidence="10 13" id="KW-0234">DNA repair</keyword>
<dbReference type="Gene3D" id="3.40.1350.10">
    <property type="match status" value="1"/>
</dbReference>
<evidence type="ECO:0000256" key="8">
    <source>
        <dbReference type="ARBA" id="ARBA00022842"/>
    </source>
</evidence>
<keyword evidence="5 13" id="KW-0255">Endonuclease</keyword>
<feature type="site" description="Transition state stabilizer" evidence="13">
    <location>
        <position position="77"/>
    </location>
</feature>
<comment type="catalytic activity">
    <reaction evidence="13">
        <text>Endonucleolytic cleavage at a junction such as a reciprocal single-stranded crossover between two homologous DNA duplexes (Holliday junction).</text>
        <dbReference type="EC" id="3.1.21.10"/>
    </reaction>
</comment>
<keyword evidence="4 13" id="KW-0479">Metal-binding</keyword>
<evidence type="ECO:0000256" key="10">
    <source>
        <dbReference type="ARBA" id="ARBA00023204"/>
    </source>
</evidence>
<evidence type="ECO:0000256" key="11">
    <source>
        <dbReference type="ARBA" id="ARBA00023447"/>
    </source>
</evidence>
<evidence type="ECO:0000256" key="3">
    <source>
        <dbReference type="ARBA" id="ARBA00022722"/>
    </source>
</evidence>
<keyword evidence="3 13" id="KW-0540">Nuclease</keyword>
<dbReference type="Proteomes" id="UP000295632">
    <property type="component" value="Unassembled WGS sequence"/>
</dbReference>
<dbReference type="SUPFAM" id="SSF52980">
    <property type="entry name" value="Restriction endonuclease-like"/>
    <property type="match status" value="1"/>
</dbReference>
<comment type="subcellular location">
    <subcellularLocation>
        <location evidence="1 13">Cytoplasm</location>
    </subcellularLocation>
</comment>
<dbReference type="GO" id="GO:0000287">
    <property type="term" value="F:magnesium ion binding"/>
    <property type="evidence" value="ECO:0007669"/>
    <property type="project" value="UniProtKB-UniRule"/>
</dbReference>
<feature type="binding site" evidence="13">
    <location>
        <position position="62"/>
    </location>
    <ligand>
        <name>Mg(2+)</name>
        <dbReference type="ChEBI" id="CHEBI:18420"/>
    </ligand>
</feature>
<feature type="binding site" evidence="13">
    <location>
        <position position="60"/>
    </location>
    <ligand>
        <name>Mg(2+)</name>
        <dbReference type="ChEBI" id="CHEBI:18420"/>
    </ligand>
</feature>
<dbReference type="OrthoDB" id="9783592at2"/>
<accession>A0A4R6TUD0</accession>
<dbReference type="PIRSF" id="PIRSF037785">
    <property type="entry name" value="RecU"/>
    <property type="match status" value="1"/>
</dbReference>
<evidence type="ECO:0000256" key="9">
    <source>
        <dbReference type="ARBA" id="ARBA00023172"/>
    </source>
</evidence>
<dbReference type="InterPro" id="IPR011856">
    <property type="entry name" value="tRNA_endonuc-like_dom_sf"/>
</dbReference>
<evidence type="ECO:0000256" key="1">
    <source>
        <dbReference type="ARBA" id="ARBA00004496"/>
    </source>
</evidence>
<evidence type="ECO:0000256" key="5">
    <source>
        <dbReference type="ARBA" id="ARBA00022759"/>
    </source>
</evidence>
<dbReference type="RefSeq" id="WP_133581965.1">
    <property type="nucleotide sequence ID" value="NZ_SNYJ01000022.1"/>
</dbReference>
<organism evidence="14 15">
    <name type="scientific">Aureibacillus halotolerans</name>
    <dbReference type="NCBI Taxonomy" id="1508390"/>
    <lineage>
        <taxon>Bacteria</taxon>
        <taxon>Bacillati</taxon>
        <taxon>Bacillota</taxon>
        <taxon>Bacilli</taxon>
        <taxon>Bacillales</taxon>
        <taxon>Bacillaceae</taxon>
        <taxon>Aureibacillus</taxon>
    </lineage>
</organism>
<evidence type="ECO:0000256" key="13">
    <source>
        <dbReference type="HAMAP-Rule" id="MF_00130"/>
    </source>
</evidence>
<comment type="cofactor">
    <cofactor evidence="13">
        <name>Mg(2+)</name>
        <dbReference type="ChEBI" id="CHEBI:18420"/>
    </cofactor>
    <text evidence="13">Binds 1 Mg(2+) ion per subunit.</text>
</comment>
<feature type="binding site" evidence="13">
    <location>
        <position position="94"/>
    </location>
    <ligand>
        <name>Mg(2+)</name>
        <dbReference type="ChEBI" id="CHEBI:18420"/>
    </ligand>
</feature>
<keyword evidence="7 13" id="KW-0378">Hydrolase</keyword>
<evidence type="ECO:0000256" key="6">
    <source>
        <dbReference type="ARBA" id="ARBA00022763"/>
    </source>
</evidence>
<evidence type="ECO:0000256" key="12">
    <source>
        <dbReference type="ARBA" id="ARBA00029523"/>
    </source>
</evidence>
<dbReference type="GO" id="GO:0006310">
    <property type="term" value="P:DNA recombination"/>
    <property type="evidence" value="ECO:0007669"/>
    <property type="project" value="UniProtKB-UniRule"/>
</dbReference>
<name>A0A4R6TUD0_9BACI</name>
<dbReference type="InterPro" id="IPR011335">
    <property type="entry name" value="Restrct_endonuc-II-like"/>
</dbReference>
<dbReference type="EMBL" id="SNYJ01000022">
    <property type="protein sequence ID" value="TDQ35254.1"/>
    <property type="molecule type" value="Genomic_DNA"/>
</dbReference>
<dbReference type="GO" id="GO:0007059">
    <property type="term" value="P:chromosome segregation"/>
    <property type="evidence" value="ECO:0007669"/>
    <property type="project" value="UniProtKB-UniRule"/>
</dbReference>
<keyword evidence="15" id="KW-1185">Reference proteome</keyword>
<evidence type="ECO:0000256" key="2">
    <source>
        <dbReference type="ARBA" id="ARBA00022490"/>
    </source>
</evidence>
<dbReference type="InterPro" id="IPR004612">
    <property type="entry name" value="Resolv_RecU"/>
</dbReference>
<protein>
    <recommendedName>
        <fullName evidence="12 13">Holliday junction resolvase RecU</fullName>
        <ecNumber evidence="13">3.1.21.10</ecNumber>
    </recommendedName>
    <alternativeName>
        <fullName evidence="13">Recombination protein U homolog</fullName>
    </alternativeName>
</protein>
<dbReference type="AlphaFoldDB" id="A0A4R6TUD0"/>
<dbReference type="Pfam" id="PF03838">
    <property type="entry name" value="RecU"/>
    <property type="match status" value="1"/>
</dbReference>
<proteinExistence type="inferred from homology"/>
<comment type="function">
    <text evidence="13">Endonuclease that resolves Holliday junction intermediates in genetic recombination. Cleaves mobile four-strand junctions by introducing symmetrical nicks in paired strands. Promotes annealing of linear ssDNA with homologous dsDNA. Required for DNA repair, homologous recombination and chromosome segregation.</text>
</comment>
<keyword evidence="9 13" id="KW-0233">DNA recombination</keyword>
<comment type="similarity">
    <text evidence="11 13">Belongs to the RecU family.</text>
</comment>
<dbReference type="GO" id="GO:0005737">
    <property type="term" value="C:cytoplasm"/>
    <property type="evidence" value="ECO:0007669"/>
    <property type="project" value="UniProtKB-SubCell"/>
</dbReference>
<evidence type="ECO:0000256" key="4">
    <source>
        <dbReference type="ARBA" id="ARBA00022723"/>
    </source>
</evidence>
<reference evidence="14 15" key="1">
    <citation type="submission" date="2019-03" db="EMBL/GenBank/DDBJ databases">
        <title>Genomic Encyclopedia of Type Strains, Phase IV (KMG-IV): sequencing the most valuable type-strain genomes for metagenomic binning, comparative biology and taxonomic classification.</title>
        <authorList>
            <person name="Goeker M."/>
        </authorList>
    </citation>
    <scope>NUCLEOTIDE SEQUENCE [LARGE SCALE GENOMIC DNA]</scope>
    <source>
        <strain evidence="14 15">DSM 28697</strain>
    </source>
</reference>
<evidence type="ECO:0000256" key="7">
    <source>
        <dbReference type="ARBA" id="ARBA00022801"/>
    </source>
</evidence>
<dbReference type="GO" id="GO:0006281">
    <property type="term" value="P:DNA repair"/>
    <property type="evidence" value="ECO:0007669"/>
    <property type="project" value="UniProtKB-UniRule"/>
</dbReference>
<dbReference type="EC" id="3.1.21.10" evidence="13"/>
<dbReference type="GO" id="GO:0008821">
    <property type="term" value="F:crossover junction DNA endonuclease activity"/>
    <property type="evidence" value="ECO:0007669"/>
    <property type="project" value="UniProtKB-EC"/>
</dbReference>
<dbReference type="GO" id="GO:0003676">
    <property type="term" value="F:nucleic acid binding"/>
    <property type="evidence" value="ECO:0007669"/>
    <property type="project" value="InterPro"/>
</dbReference>
<keyword evidence="8 13" id="KW-0460">Magnesium</keyword>
<sequence>MRKIKSSQANRGMPFEHLITVSNDMYHRKGIAVINKRPTPVKVLKVTGNKLIGHYEAPSTVDYDGVYAGRAICFEAKSVHTDTRFELKNLHAHQVQHLQDCEAQGAVCFLLIEFAVERKVFLCPFSNILFYVMGAASGGRKSIPRADFDSFAYEVKSGRAALDYLAVLDSIGGVFRDSQSG</sequence>
<gene>
    <name evidence="13" type="primary">recU</name>
    <name evidence="14" type="ORF">EV213_12241</name>
</gene>
<keyword evidence="2 13" id="KW-0963">Cytoplasm</keyword>
<dbReference type="HAMAP" id="MF_00130">
    <property type="entry name" value="RecU"/>
    <property type="match status" value="1"/>
</dbReference>
<dbReference type="CDD" id="cd22354">
    <property type="entry name" value="RecU-like"/>
    <property type="match status" value="1"/>
</dbReference>
<comment type="caution">
    <text evidence="14">The sequence shown here is derived from an EMBL/GenBank/DDBJ whole genome shotgun (WGS) entry which is preliminary data.</text>
</comment>